<evidence type="ECO:0000256" key="6">
    <source>
        <dbReference type="ARBA" id="ARBA00022968"/>
    </source>
</evidence>
<comment type="caution">
    <text evidence="13">The sequence shown here is derived from an EMBL/GenBank/DDBJ whole genome shotgun (WGS) entry which is preliminary data.</text>
</comment>
<evidence type="ECO:0000256" key="1">
    <source>
        <dbReference type="ARBA" id="ARBA00004323"/>
    </source>
</evidence>
<dbReference type="PANTHER" id="PTHR11987">
    <property type="entry name" value="ALPHA-2,8-SIALYLTRANSFERASE"/>
    <property type="match status" value="1"/>
</dbReference>
<evidence type="ECO:0000256" key="3">
    <source>
        <dbReference type="ARBA" id="ARBA00022676"/>
    </source>
</evidence>
<feature type="compositionally biased region" description="Low complexity" evidence="11">
    <location>
        <begin position="8"/>
        <end position="23"/>
    </location>
</feature>
<reference evidence="13" key="1">
    <citation type="submission" date="2020-10" db="EMBL/GenBank/DDBJ databases">
        <title>Unveiling of a novel bifunctional photoreceptor, Dualchrome1, isolated from a cosmopolitan green alga.</title>
        <authorList>
            <person name="Suzuki S."/>
            <person name="Kawachi M."/>
        </authorList>
    </citation>
    <scope>NUCLEOTIDE SEQUENCE</scope>
    <source>
        <strain evidence="13">NIES 2893</strain>
    </source>
</reference>
<keyword evidence="6" id="KW-0735">Signal-anchor</keyword>
<dbReference type="Proteomes" id="UP000660262">
    <property type="component" value="Unassembled WGS sequence"/>
</dbReference>
<name>A0A830HT88_9CHLO</name>
<organism evidence="13 14">
    <name type="scientific">Pycnococcus provasolii</name>
    <dbReference type="NCBI Taxonomy" id="41880"/>
    <lineage>
        <taxon>Eukaryota</taxon>
        <taxon>Viridiplantae</taxon>
        <taxon>Chlorophyta</taxon>
        <taxon>Pseudoscourfieldiophyceae</taxon>
        <taxon>Pseudoscourfieldiales</taxon>
        <taxon>Pycnococcaceae</taxon>
        <taxon>Pycnococcus</taxon>
    </lineage>
</organism>
<sequence length="748" mass="82085">MPSWTWNSSTPSGGLSPGPAASSGTQYGVLRDAALSGDGGLHSPSDSDVRGVLSFDAMTTSRGRERRSTRGGMSPTMSRALSCVVCVFAFLLVAIFFQGQILAFTRSRSYVQTLGIEEMIRNLDATGTITGRVAAVTENPALQDDKADERDEEEDVLPDVQQQKKEEELSEKRVEQSEQSEPEPAPEPEPEPAPEPKPALAPEPAPVQEEESETFNFRENEEDKPKTPSAVERMHEMLRTSMFDRTRRQAAQTPPARQQEAAEDEDVDDSGGPPAPAPRRRKPRGMANLKITTGEQLAERRKSACVAEDVPSWNPFDAQQAKELLERNMAARPTPQSNDYRARLARGLLNVMEDDLSGNLTLRRGRSLLQSRSRRSSGLAVGSKPLMGRCASERSVRKSIRGPAEEALARCLKSTQERRACSAADEEMASAAASNLASVKMLKKSIKCLMVNAKGCGSTSGNVETASQGTLSASSKPKEDIQRGFRTCALVGNGPGLTFGQKGAAIDAHDAVFRFNFYAKSSLSGTKTSFRVFNKKRAEIISGPKVNPTEGESFLFWNYGSLKFMNRIRSAHRDSYIFSPEMIKHLITTYFALRKDLRRLGMPPFGCPSNLNSGLHGLFVATSICDRVSLFGFSYTTSMIAARLDAVSPRLSRFHDWSADTNLVEFDELAIITSNLKLVNNTNLRKIAGFSKMQCIGGRIILKDLPNMYDMSDAFQSLSVVADSIQGPPTDEIAFEISKSTMDDRWTK</sequence>
<feature type="region of interest" description="Disordered" evidence="11">
    <location>
        <begin position="137"/>
        <end position="230"/>
    </location>
</feature>
<feature type="compositionally biased region" description="Basic and acidic residues" evidence="11">
    <location>
        <begin position="216"/>
        <end position="230"/>
    </location>
</feature>
<dbReference type="OrthoDB" id="10264956at2759"/>
<feature type="compositionally biased region" description="Low complexity" evidence="11">
    <location>
        <begin position="249"/>
        <end position="259"/>
    </location>
</feature>
<feature type="transmembrane region" description="Helical" evidence="12">
    <location>
        <begin position="76"/>
        <end position="97"/>
    </location>
</feature>
<feature type="region of interest" description="Disordered" evidence="11">
    <location>
        <begin position="246"/>
        <end position="300"/>
    </location>
</feature>
<keyword evidence="4" id="KW-0808">Transferase</keyword>
<keyword evidence="3" id="KW-0328">Glycosyltransferase</keyword>
<evidence type="ECO:0000256" key="11">
    <source>
        <dbReference type="SAM" id="MobiDB-lite"/>
    </source>
</evidence>
<comment type="similarity">
    <text evidence="2">Belongs to the glycosyltransferase 29 family.</text>
</comment>
<proteinExistence type="inferred from homology"/>
<feature type="region of interest" description="Disordered" evidence="11">
    <location>
        <begin position="56"/>
        <end position="76"/>
    </location>
</feature>
<dbReference type="GO" id="GO:0008373">
    <property type="term" value="F:sialyltransferase activity"/>
    <property type="evidence" value="ECO:0007669"/>
    <property type="project" value="InterPro"/>
</dbReference>
<dbReference type="InterPro" id="IPR050943">
    <property type="entry name" value="Glycosyltr_29_Sialyltrsf"/>
</dbReference>
<dbReference type="GO" id="GO:0000139">
    <property type="term" value="C:Golgi membrane"/>
    <property type="evidence" value="ECO:0007669"/>
    <property type="project" value="UniProtKB-SubCell"/>
</dbReference>
<feature type="region of interest" description="Disordered" evidence="11">
    <location>
        <begin position="1"/>
        <end position="23"/>
    </location>
</feature>
<evidence type="ECO:0000256" key="2">
    <source>
        <dbReference type="ARBA" id="ARBA00006003"/>
    </source>
</evidence>
<accession>A0A830HT88</accession>
<dbReference type="EMBL" id="BNJQ01000028">
    <property type="protein sequence ID" value="GHP10198.1"/>
    <property type="molecule type" value="Genomic_DNA"/>
</dbReference>
<evidence type="ECO:0000256" key="9">
    <source>
        <dbReference type="ARBA" id="ARBA00023136"/>
    </source>
</evidence>
<evidence type="ECO:0000256" key="7">
    <source>
        <dbReference type="ARBA" id="ARBA00022989"/>
    </source>
</evidence>
<feature type="compositionally biased region" description="Basic and acidic residues" evidence="11">
    <location>
        <begin position="162"/>
        <end position="176"/>
    </location>
</feature>
<protein>
    <submittedName>
        <fullName evidence="13">Uncharacterized protein</fullName>
    </submittedName>
</protein>
<dbReference type="PANTHER" id="PTHR11987:SF36">
    <property type="entry name" value="SIA-ALPHA-2,3-GAL-BETA-1,4-GLCNAC-R:ALPHA 2,8-SIALYLTRANSFERASE"/>
    <property type="match status" value="1"/>
</dbReference>
<feature type="compositionally biased region" description="Acidic residues" evidence="11">
    <location>
        <begin position="178"/>
        <end position="192"/>
    </location>
</feature>
<evidence type="ECO:0000256" key="5">
    <source>
        <dbReference type="ARBA" id="ARBA00022692"/>
    </source>
</evidence>
<evidence type="ECO:0000256" key="12">
    <source>
        <dbReference type="SAM" id="Phobius"/>
    </source>
</evidence>
<evidence type="ECO:0000313" key="13">
    <source>
        <dbReference type="EMBL" id="GHP10198.1"/>
    </source>
</evidence>
<keyword evidence="10" id="KW-0325">Glycoprotein</keyword>
<keyword evidence="7 12" id="KW-1133">Transmembrane helix</keyword>
<dbReference type="InterPro" id="IPR001675">
    <property type="entry name" value="Glyco_trans_29"/>
</dbReference>
<keyword evidence="5 12" id="KW-0812">Transmembrane</keyword>
<evidence type="ECO:0000256" key="4">
    <source>
        <dbReference type="ARBA" id="ARBA00022679"/>
    </source>
</evidence>
<dbReference type="InterPro" id="IPR038578">
    <property type="entry name" value="GT29-like_sf"/>
</dbReference>
<evidence type="ECO:0000256" key="8">
    <source>
        <dbReference type="ARBA" id="ARBA00023034"/>
    </source>
</evidence>
<dbReference type="Pfam" id="PF00777">
    <property type="entry name" value="Glyco_transf_29"/>
    <property type="match status" value="1"/>
</dbReference>
<feature type="compositionally biased region" description="Pro residues" evidence="11">
    <location>
        <begin position="193"/>
        <end position="205"/>
    </location>
</feature>
<keyword evidence="8" id="KW-0333">Golgi apparatus</keyword>
<keyword evidence="14" id="KW-1185">Reference proteome</keyword>
<dbReference type="AlphaFoldDB" id="A0A830HT88"/>
<keyword evidence="9 12" id="KW-0472">Membrane</keyword>
<dbReference type="Gene3D" id="3.90.1480.20">
    <property type="entry name" value="Glycosyl transferase family 29"/>
    <property type="match status" value="1"/>
</dbReference>
<evidence type="ECO:0000313" key="14">
    <source>
        <dbReference type="Proteomes" id="UP000660262"/>
    </source>
</evidence>
<gene>
    <name evidence="13" type="ORF">PPROV_000893000</name>
</gene>
<comment type="subcellular location">
    <subcellularLocation>
        <location evidence="1">Golgi apparatus membrane</location>
        <topology evidence="1">Single-pass type II membrane protein</topology>
    </subcellularLocation>
</comment>
<evidence type="ECO:0000256" key="10">
    <source>
        <dbReference type="ARBA" id="ARBA00023180"/>
    </source>
</evidence>